<proteinExistence type="predicted"/>
<dbReference type="Proteomes" id="UP000036947">
    <property type="component" value="Unassembled WGS sequence"/>
</dbReference>
<protein>
    <submittedName>
        <fullName evidence="1">Uncharacterized protein</fullName>
    </submittedName>
</protein>
<evidence type="ECO:0000313" key="1">
    <source>
        <dbReference type="EMBL" id="KND89359.1"/>
    </source>
</evidence>
<name>A0A0L0N5R0_TOLOC</name>
<comment type="caution">
    <text evidence="1">The sequence shown here is derived from an EMBL/GenBank/DDBJ whole genome shotgun (WGS) entry which is preliminary data.</text>
</comment>
<dbReference type="EMBL" id="LFRF01000019">
    <property type="protein sequence ID" value="KND89359.1"/>
    <property type="molecule type" value="Genomic_DNA"/>
</dbReference>
<accession>A0A0L0N5R0</accession>
<evidence type="ECO:0000313" key="2">
    <source>
        <dbReference type="Proteomes" id="UP000036947"/>
    </source>
</evidence>
<keyword evidence="2" id="KW-1185">Reference proteome</keyword>
<organism evidence="1 2">
    <name type="scientific">Tolypocladium ophioglossoides (strain CBS 100239)</name>
    <name type="common">Snaketongue truffleclub</name>
    <name type="synonym">Elaphocordyceps ophioglossoides</name>
    <dbReference type="NCBI Taxonomy" id="1163406"/>
    <lineage>
        <taxon>Eukaryota</taxon>
        <taxon>Fungi</taxon>
        <taxon>Dikarya</taxon>
        <taxon>Ascomycota</taxon>
        <taxon>Pezizomycotina</taxon>
        <taxon>Sordariomycetes</taxon>
        <taxon>Hypocreomycetidae</taxon>
        <taxon>Hypocreales</taxon>
        <taxon>Ophiocordycipitaceae</taxon>
        <taxon>Tolypocladium</taxon>
    </lineage>
</organism>
<reference evidence="1 2" key="1">
    <citation type="journal article" date="2015" name="BMC Genomics">
        <title>The genome of the truffle-parasite Tolypocladium ophioglossoides and the evolution of antifungal peptaibiotics.</title>
        <authorList>
            <person name="Quandt C.A."/>
            <person name="Bushley K.E."/>
            <person name="Spatafora J.W."/>
        </authorList>
    </citation>
    <scope>NUCLEOTIDE SEQUENCE [LARGE SCALE GENOMIC DNA]</scope>
    <source>
        <strain evidence="1 2">CBS 100239</strain>
    </source>
</reference>
<gene>
    <name evidence="1" type="ORF">TOPH_05966</name>
</gene>
<sequence length="142" mass="15611">MSKSLPTPASRYKEFAGETGILSIAADAHGPIRGGLVAPETDRFCELDRAIWTIQRSEQHERWDVNDAAFPGHAYDARRIPEAQDLASEIDEDSRCADGWASTPCLRECPGTEEARTADLQSRREMTGNVLVNAGLARAQLQ</sequence>
<dbReference type="AlphaFoldDB" id="A0A0L0N5R0"/>